<accession>A0ABP4K312</accession>
<reference evidence="3" key="1">
    <citation type="journal article" date="2019" name="Int. J. Syst. Evol. Microbiol.">
        <title>The Global Catalogue of Microorganisms (GCM) 10K type strain sequencing project: providing services to taxonomists for standard genome sequencing and annotation.</title>
        <authorList>
            <consortium name="The Broad Institute Genomics Platform"/>
            <consortium name="The Broad Institute Genome Sequencing Center for Infectious Disease"/>
            <person name="Wu L."/>
            <person name="Ma J."/>
        </authorList>
    </citation>
    <scope>NUCLEOTIDE SEQUENCE [LARGE SCALE GENOMIC DNA]</scope>
    <source>
        <strain evidence="3">JCM 12140</strain>
    </source>
</reference>
<name>A0ABP4K312_9MICO</name>
<sequence length="61" mass="6927">MPSPQRQLADRDHRASGHECEAPDLRTMVFRPLARFGPAPGPGRNAERARQACNWYPVRDI</sequence>
<feature type="compositionally biased region" description="Basic and acidic residues" evidence="1">
    <location>
        <begin position="8"/>
        <end position="23"/>
    </location>
</feature>
<evidence type="ECO:0000313" key="3">
    <source>
        <dbReference type="Proteomes" id="UP001501742"/>
    </source>
</evidence>
<evidence type="ECO:0000256" key="1">
    <source>
        <dbReference type="SAM" id="MobiDB-lite"/>
    </source>
</evidence>
<evidence type="ECO:0000313" key="2">
    <source>
        <dbReference type="EMBL" id="GAA1492123.1"/>
    </source>
</evidence>
<dbReference type="EMBL" id="BAAAJX010000002">
    <property type="protein sequence ID" value="GAA1492123.1"/>
    <property type="molecule type" value="Genomic_DNA"/>
</dbReference>
<dbReference type="Proteomes" id="UP001501742">
    <property type="component" value="Unassembled WGS sequence"/>
</dbReference>
<protein>
    <submittedName>
        <fullName evidence="2">Uncharacterized protein</fullName>
    </submittedName>
</protein>
<organism evidence="2 3">
    <name type="scientific">Curtobacterium herbarum</name>
    <dbReference type="NCBI Taxonomy" id="150122"/>
    <lineage>
        <taxon>Bacteria</taxon>
        <taxon>Bacillati</taxon>
        <taxon>Actinomycetota</taxon>
        <taxon>Actinomycetes</taxon>
        <taxon>Micrococcales</taxon>
        <taxon>Microbacteriaceae</taxon>
        <taxon>Curtobacterium</taxon>
    </lineage>
</organism>
<comment type="caution">
    <text evidence="2">The sequence shown here is derived from an EMBL/GenBank/DDBJ whole genome shotgun (WGS) entry which is preliminary data.</text>
</comment>
<keyword evidence="3" id="KW-1185">Reference proteome</keyword>
<feature type="region of interest" description="Disordered" evidence="1">
    <location>
        <begin position="1"/>
        <end position="23"/>
    </location>
</feature>
<proteinExistence type="predicted"/>
<gene>
    <name evidence="2" type="ORF">GCM10009627_04690</name>
</gene>